<comment type="subcellular location">
    <subcellularLocation>
        <location evidence="1">Cell envelope</location>
    </subcellularLocation>
</comment>
<reference evidence="8" key="1">
    <citation type="submission" date="2016-10" db="EMBL/GenBank/DDBJ databases">
        <authorList>
            <person name="Varghese N."/>
        </authorList>
    </citation>
    <scope>NUCLEOTIDE SEQUENCE [LARGE SCALE GENOMIC DNA]</scope>
    <source>
        <strain evidence="8">DSM 24868</strain>
    </source>
</reference>
<dbReference type="Gene3D" id="3.10.105.10">
    <property type="entry name" value="Dipeptide-binding Protein, Domain 3"/>
    <property type="match status" value="1"/>
</dbReference>
<dbReference type="GO" id="GO:1904680">
    <property type="term" value="F:peptide transmembrane transporter activity"/>
    <property type="evidence" value="ECO:0007669"/>
    <property type="project" value="TreeGrafter"/>
</dbReference>
<dbReference type="InterPro" id="IPR000914">
    <property type="entry name" value="SBP_5_dom"/>
</dbReference>
<dbReference type="PIRSF" id="PIRSF002741">
    <property type="entry name" value="MppA"/>
    <property type="match status" value="1"/>
</dbReference>
<dbReference type="EMBL" id="FNZI01000006">
    <property type="protein sequence ID" value="SEJ63776.1"/>
    <property type="molecule type" value="Genomic_DNA"/>
</dbReference>
<dbReference type="OrthoDB" id="9796817at2"/>
<protein>
    <submittedName>
        <fullName evidence="7">Peptide/nickel transport system substrate-binding protein</fullName>
    </submittedName>
</protein>
<feature type="signal peptide" evidence="5">
    <location>
        <begin position="1"/>
        <end position="24"/>
    </location>
</feature>
<accession>A0A1H7AFQ8</accession>
<organism evidence="7 8">
    <name type="scientific">Demequina mangrovi</name>
    <dbReference type="NCBI Taxonomy" id="1043493"/>
    <lineage>
        <taxon>Bacteria</taxon>
        <taxon>Bacillati</taxon>
        <taxon>Actinomycetota</taxon>
        <taxon>Actinomycetes</taxon>
        <taxon>Micrococcales</taxon>
        <taxon>Demequinaceae</taxon>
        <taxon>Demequina</taxon>
    </lineage>
</organism>
<dbReference type="PANTHER" id="PTHR30290">
    <property type="entry name" value="PERIPLASMIC BINDING COMPONENT OF ABC TRANSPORTER"/>
    <property type="match status" value="1"/>
</dbReference>
<evidence type="ECO:0000256" key="3">
    <source>
        <dbReference type="ARBA" id="ARBA00022448"/>
    </source>
</evidence>
<dbReference type="GO" id="GO:0015833">
    <property type="term" value="P:peptide transport"/>
    <property type="evidence" value="ECO:0007669"/>
    <property type="project" value="TreeGrafter"/>
</dbReference>
<dbReference type="AlphaFoldDB" id="A0A1H7AFQ8"/>
<proteinExistence type="inferred from homology"/>
<dbReference type="InterPro" id="IPR030678">
    <property type="entry name" value="Peptide/Ni-bd"/>
</dbReference>
<keyword evidence="3" id="KW-0813">Transport</keyword>
<dbReference type="GO" id="GO:0030313">
    <property type="term" value="C:cell envelope"/>
    <property type="evidence" value="ECO:0007669"/>
    <property type="project" value="UniProtKB-SubCell"/>
</dbReference>
<evidence type="ECO:0000256" key="4">
    <source>
        <dbReference type="ARBA" id="ARBA00022729"/>
    </source>
</evidence>
<keyword evidence="4 5" id="KW-0732">Signal</keyword>
<gene>
    <name evidence="7" type="ORF">SAMN05421637_2513</name>
</gene>
<dbReference type="Gene3D" id="3.40.190.10">
    <property type="entry name" value="Periplasmic binding protein-like II"/>
    <property type="match status" value="1"/>
</dbReference>
<sequence length="557" mass="58949">MRNPSHLRRTAIVAGVAASALTLAACSGGDSDTESSADATGGAVAGASEPIIIGTTDKITTIDPAGSYDNGSFAVMNQVFPFLLNTPYGSPDVEPDIAVSAEFTAPTEYTVVLKEGLTFANGNALTSSDVVFTFDRMQAIFESGADDGNGPGSLLWNLDHAEAIDDTTVVFHLLSENDQTFAQILSSPAGPIVDEDVFAADALTPDSDIVAGNAFAGQYVITDYDQNNLISYEANPDYMGLLGAANAEIVDVKYYAEESNLKLDIQQGNIDVAFRSLSATDIADLREDENVQVVDGPGGEIRYIVFNFDTMPYGATTDEADEAKSLAVRQAVADIVDREEIAEQVYAGTFTPLYSYVPAGLTGATESLKGLYGDGEGGPDADKAAATLEEAGVETPVALSLQYNPDHYGSGSADEYALVKDQLEASGLFTVDLQSTEWVQYAKDRTADVYPAYQLGWFPDYSDADNYLTPFFYEGGFLGNHYSNPTVDDLIVAQGTEVDADSRTALIEEIQDTVAGDLSTLPLLQGAQVAVTGVDVSGAADTLDASFKFRYAALSKG</sequence>
<evidence type="ECO:0000256" key="2">
    <source>
        <dbReference type="ARBA" id="ARBA00005695"/>
    </source>
</evidence>
<name>A0A1H7AFQ8_9MICO</name>
<feature type="domain" description="Solute-binding protein family 5" evidence="6">
    <location>
        <begin position="93"/>
        <end position="476"/>
    </location>
</feature>
<dbReference type="Gene3D" id="3.90.76.10">
    <property type="entry name" value="Dipeptide-binding Protein, Domain 1"/>
    <property type="match status" value="1"/>
</dbReference>
<dbReference type="Pfam" id="PF00496">
    <property type="entry name" value="SBP_bac_5"/>
    <property type="match status" value="1"/>
</dbReference>
<evidence type="ECO:0000313" key="8">
    <source>
        <dbReference type="Proteomes" id="UP000183315"/>
    </source>
</evidence>
<dbReference type="STRING" id="1043493.SAMN05421637_2513"/>
<dbReference type="SUPFAM" id="SSF53850">
    <property type="entry name" value="Periplasmic binding protein-like II"/>
    <property type="match status" value="1"/>
</dbReference>
<feature type="chain" id="PRO_5038979962" evidence="5">
    <location>
        <begin position="25"/>
        <end position="557"/>
    </location>
</feature>
<dbReference type="Proteomes" id="UP000183315">
    <property type="component" value="Unassembled WGS sequence"/>
</dbReference>
<keyword evidence="8" id="KW-1185">Reference proteome</keyword>
<evidence type="ECO:0000256" key="1">
    <source>
        <dbReference type="ARBA" id="ARBA00004196"/>
    </source>
</evidence>
<dbReference type="eggNOG" id="COG0747">
    <property type="taxonomic scope" value="Bacteria"/>
</dbReference>
<evidence type="ECO:0000259" key="6">
    <source>
        <dbReference type="Pfam" id="PF00496"/>
    </source>
</evidence>
<dbReference type="PROSITE" id="PS51257">
    <property type="entry name" value="PROKAR_LIPOPROTEIN"/>
    <property type="match status" value="1"/>
</dbReference>
<dbReference type="GO" id="GO:0042597">
    <property type="term" value="C:periplasmic space"/>
    <property type="evidence" value="ECO:0007669"/>
    <property type="project" value="UniProtKB-ARBA"/>
</dbReference>
<dbReference type="PANTHER" id="PTHR30290:SF10">
    <property type="entry name" value="PERIPLASMIC OLIGOPEPTIDE-BINDING PROTEIN-RELATED"/>
    <property type="match status" value="1"/>
</dbReference>
<dbReference type="InterPro" id="IPR039424">
    <property type="entry name" value="SBP_5"/>
</dbReference>
<evidence type="ECO:0000313" key="7">
    <source>
        <dbReference type="EMBL" id="SEJ63776.1"/>
    </source>
</evidence>
<dbReference type="GO" id="GO:0043190">
    <property type="term" value="C:ATP-binding cassette (ABC) transporter complex"/>
    <property type="evidence" value="ECO:0007669"/>
    <property type="project" value="InterPro"/>
</dbReference>
<dbReference type="RefSeq" id="WP_042215866.1">
    <property type="nucleotide sequence ID" value="NZ_BBLU01000014.1"/>
</dbReference>
<comment type="similarity">
    <text evidence="2">Belongs to the bacterial solute-binding protein 5 family.</text>
</comment>
<evidence type="ECO:0000256" key="5">
    <source>
        <dbReference type="SAM" id="SignalP"/>
    </source>
</evidence>